<proteinExistence type="predicted"/>
<evidence type="ECO:0000313" key="1">
    <source>
        <dbReference type="EMBL" id="SBV99108.1"/>
    </source>
</evidence>
<evidence type="ECO:0008006" key="2">
    <source>
        <dbReference type="Google" id="ProtNLM"/>
    </source>
</evidence>
<protein>
    <recommendedName>
        <fullName evidence="2">Amidoligase enzyme</fullName>
    </recommendedName>
</protein>
<name>A0A212JI47_9FIRM</name>
<dbReference type="AlphaFoldDB" id="A0A212JI47"/>
<accession>A0A212JI47</accession>
<sequence length="373" mass="42488">MEEFFICSGCGEEHPISERTVLNEQELCERCLVEETILCARCGERIYRDDNAGNDDTPLCQSCYDRYYSSCIRCGVPVHNDDAFYAADDGDECEPLCSECYHHTENGKPIHEYSYKPDPIFYGEGDRYFGVELEVDGAGELGSNARVLLTAANTQEEHAYCKHDGSLNDGIEIVTHPMTLRYHQDTMPWPCVLHAALDMGYTSHLARTCGLHIHVNRTAFGDTEQQQDISIARILYFFEKHWEELLKFSRRTESQLRHWAARYGYKEQPMDILDHAKKGCGSERYSSVNLVNRETIEFRIFRGTLKLNTLIATLQLVDKICDVAISSSDDELKGLSWTSFAASLSAEQSPELVQYLKERRLYVNEPVAAEGEV</sequence>
<dbReference type="EMBL" id="FLUN01000001">
    <property type="protein sequence ID" value="SBV99108.1"/>
    <property type="molecule type" value="Genomic_DNA"/>
</dbReference>
<organism evidence="1">
    <name type="scientific">uncultured Eubacteriales bacterium</name>
    <dbReference type="NCBI Taxonomy" id="172733"/>
    <lineage>
        <taxon>Bacteria</taxon>
        <taxon>Bacillati</taxon>
        <taxon>Bacillota</taxon>
        <taxon>Clostridia</taxon>
        <taxon>Eubacteriales</taxon>
        <taxon>environmental samples</taxon>
    </lineage>
</organism>
<reference evidence="1" key="1">
    <citation type="submission" date="2016-04" db="EMBL/GenBank/DDBJ databases">
        <authorList>
            <person name="Evans L.H."/>
            <person name="Alamgir A."/>
            <person name="Owens N."/>
            <person name="Weber N.D."/>
            <person name="Virtaneva K."/>
            <person name="Barbian K."/>
            <person name="Babar A."/>
            <person name="Rosenke K."/>
        </authorList>
    </citation>
    <scope>NUCLEOTIDE SEQUENCE</scope>
    <source>
        <strain evidence="1">86</strain>
    </source>
</reference>
<dbReference type="InterPro" id="IPR022025">
    <property type="entry name" value="Amidoligase_2"/>
</dbReference>
<dbReference type="Pfam" id="PF12224">
    <property type="entry name" value="Amidoligase_2"/>
    <property type="match status" value="1"/>
</dbReference>
<gene>
    <name evidence="1" type="ORF">KL86CLO1_11137</name>
</gene>